<dbReference type="OrthoDB" id="9759607at2"/>
<dbReference type="CDD" id="cd01949">
    <property type="entry name" value="GGDEF"/>
    <property type="match status" value="1"/>
</dbReference>
<keyword evidence="5" id="KW-1185">Reference proteome</keyword>
<dbReference type="InterPro" id="IPR003018">
    <property type="entry name" value="GAF"/>
</dbReference>
<feature type="domain" description="GGDEF" evidence="3">
    <location>
        <begin position="215"/>
        <end position="350"/>
    </location>
</feature>
<dbReference type="InterPro" id="IPR050469">
    <property type="entry name" value="Diguanylate_Cyclase"/>
</dbReference>
<dbReference type="InterPro" id="IPR029787">
    <property type="entry name" value="Nucleotide_cyclase"/>
</dbReference>
<dbReference type="PANTHER" id="PTHR45138:SF9">
    <property type="entry name" value="DIGUANYLATE CYCLASE DGCM-RELATED"/>
    <property type="match status" value="1"/>
</dbReference>
<protein>
    <recommendedName>
        <fullName evidence="1">diguanylate cyclase</fullName>
        <ecNumber evidence="1">2.7.7.65</ecNumber>
    </recommendedName>
</protein>
<dbReference type="AlphaFoldDB" id="A0A550JH65"/>
<gene>
    <name evidence="4" type="ORF">FL622_04980</name>
</gene>
<comment type="catalytic activity">
    <reaction evidence="2">
        <text>2 GTP = 3',3'-c-di-GMP + 2 diphosphate</text>
        <dbReference type="Rhea" id="RHEA:24898"/>
        <dbReference type="ChEBI" id="CHEBI:33019"/>
        <dbReference type="ChEBI" id="CHEBI:37565"/>
        <dbReference type="ChEBI" id="CHEBI:58805"/>
        <dbReference type="EC" id="2.7.7.65"/>
    </reaction>
</comment>
<dbReference type="SUPFAM" id="SSF55781">
    <property type="entry name" value="GAF domain-like"/>
    <property type="match status" value="1"/>
</dbReference>
<dbReference type="EC" id="2.7.7.65" evidence="1"/>
<evidence type="ECO:0000313" key="4">
    <source>
        <dbReference type="EMBL" id="TRO82546.1"/>
    </source>
</evidence>
<dbReference type="EMBL" id="VJVV01000003">
    <property type="protein sequence ID" value="TRO82546.1"/>
    <property type="molecule type" value="Genomic_DNA"/>
</dbReference>
<dbReference type="SMART" id="SM00065">
    <property type="entry name" value="GAF"/>
    <property type="match status" value="1"/>
</dbReference>
<dbReference type="Gene3D" id="3.30.450.40">
    <property type="match status" value="1"/>
</dbReference>
<dbReference type="InterPro" id="IPR029016">
    <property type="entry name" value="GAF-like_dom_sf"/>
</dbReference>
<dbReference type="Proteomes" id="UP000317155">
    <property type="component" value="Unassembled WGS sequence"/>
</dbReference>
<dbReference type="GO" id="GO:0005886">
    <property type="term" value="C:plasma membrane"/>
    <property type="evidence" value="ECO:0007669"/>
    <property type="project" value="TreeGrafter"/>
</dbReference>
<dbReference type="GO" id="GO:0043709">
    <property type="term" value="P:cell adhesion involved in single-species biofilm formation"/>
    <property type="evidence" value="ECO:0007669"/>
    <property type="project" value="TreeGrafter"/>
</dbReference>
<evidence type="ECO:0000259" key="3">
    <source>
        <dbReference type="PROSITE" id="PS50887"/>
    </source>
</evidence>
<comment type="caution">
    <text evidence="4">The sequence shown here is derived from an EMBL/GenBank/DDBJ whole genome shotgun (WGS) entry which is preliminary data.</text>
</comment>
<dbReference type="NCBIfam" id="TIGR00254">
    <property type="entry name" value="GGDEF"/>
    <property type="match status" value="1"/>
</dbReference>
<dbReference type="PANTHER" id="PTHR45138">
    <property type="entry name" value="REGULATORY COMPONENTS OF SENSORY TRANSDUCTION SYSTEM"/>
    <property type="match status" value="1"/>
</dbReference>
<dbReference type="Pfam" id="PF13185">
    <property type="entry name" value="GAF_2"/>
    <property type="match status" value="1"/>
</dbReference>
<reference evidence="4 5" key="1">
    <citation type="submission" date="2019-07" db="EMBL/GenBank/DDBJ databases">
        <title>Insights of Desulfuromonas acetexigens electromicrobiology.</title>
        <authorList>
            <person name="Katuri K."/>
            <person name="Sapireddy V."/>
            <person name="Shaw D.R."/>
            <person name="Saikaly P."/>
        </authorList>
    </citation>
    <scope>NUCLEOTIDE SEQUENCE [LARGE SCALE GENOMIC DNA]</scope>
    <source>
        <strain evidence="4 5">2873</strain>
    </source>
</reference>
<dbReference type="FunFam" id="3.30.70.270:FF:000001">
    <property type="entry name" value="Diguanylate cyclase domain protein"/>
    <property type="match status" value="1"/>
</dbReference>
<dbReference type="InterPro" id="IPR000160">
    <property type="entry name" value="GGDEF_dom"/>
</dbReference>
<dbReference type="Gene3D" id="3.30.70.270">
    <property type="match status" value="1"/>
</dbReference>
<dbReference type="SMART" id="SM00267">
    <property type="entry name" value="GGDEF"/>
    <property type="match status" value="1"/>
</dbReference>
<dbReference type="InterPro" id="IPR043128">
    <property type="entry name" value="Rev_trsase/Diguanyl_cyclase"/>
</dbReference>
<dbReference type="GO" id="GO:0052621">
    <property type="term" value="F:diguanylate cyclase activity"/>
    <property type="evidence" value="ECO:0007669"/>
    <property type="project" value="UniProtKB-EC"/>
</dbReference>
<dbReference type="Pfam" id="PF00990">
    <property type="entry name" value="GGDEF"/>
    <property type="match status" value="1"/>
</dbReference>
<name>A0A550JH65_9BACT</name>
<dbReference type="GO" id="GO:1902201">
    <property type="term" value="P:negative regulation of bacterial-type flagellum-dependent cell motility"/>
    <property type="evidence" value="ECO:0007669"/>
    <property type="project" value="TreeGrafter"/>
</dbReference>
<evidence type="ECO:0000256" key="2">
    <source>
        <dbReference type="ARBA" id="ARBA00034247"/>
    </source>
</evidence>
<sequence length="352" mass="39335">MPADDPRPPDPIQEELKDLKDVLSVAQVVVSSLELDEVLRNILYSAMAVMDMPAGSVALYDEPLGQLSLHAHVGLSENFLQRFRWPVKEGSLIHHVLDEGELFIVEDVQGGGFCCGDALVLQEGIRSLVAVPLKIQNKVVGLICLDDFAPRQFAPNRLKVLSILASFAAMSIDNACLHQRTQHLAVTDGLTGLYNHRQFRLMLKDELMRARRYAKPMTLLMFDVDNFKAFNDRHGHLKGDRALVAVAEILRGAMRESDMVFRYGGEEFVAILPETAIDVALTAAERARWEIEERSPHHLDGELPEGVTVSVGVAAYPRDGQDRDALLQVADALLYQAKREGKNRVYHRHDKD</sequence>
<evidence type="ECO:0000313" key="5">
    <source>
        <dbReference type="Proteomes" id="UP000317155"/>
    </source>
</evidence>
<dbReference type="RefSeq" id="WP_092056646.1">
    <property type="nucleotide sequence ID" value="NZ_FOJJ01000023.1"/>
</dbReference>
<evidence type="ECO:0000256" key="1">
    <source>
        <dbReference type="ARBA" id="ARBA00012528"/>
    </source>
</evidence>
<dbReference type="SUPFAM" id="SSF55073">
    <property type="entry name" value="Nucleotide cyclase"/>
    <property type="match status" value="1"/>
</dbReference>
<dbReference type="PROSITE" id="PS50887">
    <property type="entry name" value="GGDEF"/>
    <property type="match status" value="1"/>
</dbReference>
<organism evidence="4 5">
    <name type="scientific">Trichloromonas acetexigens</name>
    <dbReference type="NCBI Taxonomy" id="38815"/>
    <lineage>
        <taxon>Bacteria</taxon>
        <taxon>Pseudomonadati</taxon>
        <taxon>Thermodesulfobacteriota</taxon>
        <taxon>Desulfuromonadia</taxon>
        <taxon>Desulfuromonadales</taxon>
        <taxon>Trichloromonadaceae</taxon>
        <taxon>Trichloromonas</taxon>
    </lineage>
</organism>
<accession>A0A550JH65</accession>
<proteinExistence type="predicted"/>